<dbReference type="GO" id="GO:0000428">
    <property type="term" value="C:DNA-directed RNA polymerase complex"/>
    <property type="evidence" value="ECO:0007669"/>
    <property type="project" value="UniProtKB-KW"/>
</dbReference>
<keyword evidence="4 9" id="KW-0548">Nucleotidyltransferase</keyword>
<evidence type="ECO:0000313" key="12">
    <source>
        <dbReference type="EMBL" id="WNY29209.1"/>
    </source>
</evidence>
<dbReference type="AlphaFoldDB" id="A0AA96ZXP4"/>
<comment type="catalytic activity">
    <reaction evidence="9">
        <text>ssDNA + n NTP = ssDNA/pppN(pN)n-1 hybrid + (n-1) diphosphate.</text>
        <dbReference type="EC" id="2.7.7.101"/>
    </reaction>
</comment>
<dbReference type="EMBL" id="CP131062">
    <property type="protein sequence ID" value="WNY29209.1"/>
    <property type="molecule type" value="Genomic_DNA"/>
</dbReference>
<dbReference type="RefSeq" id="WP_316559196.1">
    <property type="nucleotide sequence ID" value="NZ_CP131062.1"/>
</dbReference>
<evidence type="ECO:0000256" key="9">
    <source>
        <dbReference type="HAMAP-Rule" id="MF_00007"/>
    </source>
</evidence>
<dbReference type="Proteomes" id="UP001302662">
    <property type="component" value="Chromosome"/>
</dbReference>
<evidence type="ECO:0000256" key="7">
    <source>
        <dbReference type="ARBA" id="ARBA00022842"/>
    </source>
</evidence>
<feature type="region of interest" description="Disordered" evidence="10">
    <location>
        <begin position="320"/>
        <end position="369"/>
    </location>
</feature>
<dbReference type="GO" id="GO:0000178">
    <property type="term" value="C:exosome (RNase complex)"/>
    <property type="evidence" value="ECO:0007669"/>
    <property type="project" value="UniProtKB-KW"/>
</dbReference>
<proteinExistence type="inferred from homology"/>
<dbReference type="HAMAP" id="MF_00007">
    <property type="entry name" value="DNA_primase_DnaG_arc"/>
    <property type="match status" value="1"/>
</dbReference>
<keyword evidence="6" id="KW-0479">Metal-binding</keyword>
<keyword evidence="8 9" id="KW-0804">Transcription</keyword>
<evidence type="ECO:0000256" key="10">
    <source>
        <dbReference type="SAM" id="MobiDB-lite"/>
    </source>
</evidence>
<feature type="domain" description="Toprim" evidence="11">
    <location>
        <begin position="170"/>
        <end position="244"/>
    </location>
</feature>
<name>A0AA96ZXP4_9EURY</name>
<evidence type="ECO:0000256" key="4">
    <source>
        <dbReference type="ARBA" id="ARBA00022695"/>
    </source>
</evidence>
<accession>A0AA96ZXP4</accession>
<dbReference type="GO" id="GO:0003899">
    <property type="term" value="F:DNA-directed RNA polymerase activity"/>
    <property type="evidence" value="ECO:0007669"/>
    <property type="project" value="UniProtKB-UniRule"/>
</dbReference>
<dbReference type="PANTHER" id="PTHR30313:SF2">
    <property type="entry name" value="DNA PRIMASE"/>
    <property type="match status" value="1"/>
</dbReference>
<dbReference type="PROSITE" id="PS50880">
    <property type="entry name" value="TOPRIM"/>
    <property type="match status" value="1"/>
</dbReference>
<gene>
    <name evidence="9 12" type="primary">dnaG</name>
    <name evidence="12" type="ORF">MmiEs2_14330</name>
</gene>
<dbReference type="EC" id="2.7.7.101" evidence="9"/>
<dbReference type="GO" id="GO:0008143">
    <property type="term" value="F:poly(A) binding"/>
    <property type="evidence" value="ECO:0007669"/>
    <property type="project" value="InterPro"/>
</dbReference>
<comment type="similarity">
    <text evidence="9">Belongs to the archaeal DnaG primase family.</text>
</comment>
<dbReference type="NCBIfam" id="NF003108">
    <property type="entry name" value="PRK04031.1-1"/>
    <property type="match status" value="1"/>
</dbReference>
<evidence type="ECO:0000256" key="6">
    <source>
        <dbReference type="ARBA" id="ARBA00022723"/>
    </source>
</evidence>
<comment type="subunit">
    <text evidence="9">Forms a ternary complex with MCM helicase and DNA. Component of the archaeal exosome complex.</text>
</comment>
<keyword evidence="3 9" id="KW-0808">Transferase</keyword>
<keyword evidence="7" id="KW-0460">Magnesium</keyword>
<evidence type="ECO:0000256" key="1">
    <source>
        <dbReference type="ARBA" id="ARBA00022478"/>
    </source>
</evidence>
<feature type="compositionally biased region" description="Basic and acidic residues" evidence="10">
    <location>
        <begin position="414"/>
        <end position="468"/>
    </location>
</feature>
<dbReference type="KEGG" id="mees:MmiEs2_14330"/>
<sequence>MQNEDTTKYIIRTKITADGVIERPDIVGAIFGQTEGLLGTDLDLRELQKTGRIGRIEVMVTTKNGKTRGNIFIPSSLDKVKTSVLAASLETIDRVGPCVANIEVMKIEDVRASKRVDIVERAKNIYKTMFEDDLIEAQEITDVIRESVRVEGITSYGKNKLPAGPEYNSNEIIVVEGRADVLNLLKGGIKNTISVGGTNIPPEVIDLLKGKKVTVFTDGDRGGELIIRELMQVSNVDYIARPPDGKAVEDMLQKEIVLALRRKMTKDQYIEKYGLVIPAKRTRKTVEPSKSARAVKTVEKAAPKRVAAIRKPASGRMIDEEEEVPVRRSRTERTVEKPERRKLSEKIAEPAEREEKPARQLRARSVKPKTEEIDDAIAVNYVDLDESAAEEEKPRRGRRPAVLAVAEEAVEYEYEPKKAQRGRDREESRDERPAPRDRNDRNQRDRSDRGRREEEPVKEKKPAIPAPFDKEMEKLVGTMSSKILDENNAVISEMPVRELAVALKKGVDGAKSILFDGVVSQRIVDLAADQGVENLIGLKTGNVVKMPADMKVFTAQ</sequence>
<dbReference type="InterPro" id="IPR050219">
    <property type="entry name" value="DnaG_primase"/>
</dbReference>
<keyword evidence="2 9" id="KW-0639">Primosome</keyword>
<comment type="function">
    <text evidence="9">RNA polymerase that catalyzes the synthesis of short RNA molecules used as primers for DNA polymerase during DNA replication. Also part of the exosome, which is a complex involved in RNA degradation. Acts as a poly(A)-binding protein that enhances the interaction between heteropolymeric, adenine-rich transcripts and the exosome.</text>
</comment>
<dbReference type="GO" id="GO:1990077">
    <property type="term" value="C:primosome complex"/>
    <property type="evidence" value="ECO:0007669"/>
    <property type="project" value="UniProtKB-KW"/>
</dbReference>
<evidence type="ECO:0000313" key="13">
    <source>
        <dbReference type="Proteomes" id="UP001302662"/>
    </source>
</evidence>
<dbReference type="GO" id="GO:0046872">
    <property type="term" value="F:metal ion binding"/>
    <property type="evidence" value="ECO:0007669"/>
    <property type="project" value="UniProtKB-KW"/>
</dbReference>
<protein>
    <recommendedName>
        <fullName evidence="9">DNA primase DnaG</fullName>
        <ecNumber evidence="9">2.7.7.101</ecNumber>
    </recommendedName>
</protein>
<keyword evidence="1 9" id="KW-0240">DNA-directed RNA polymerase</keyword>
<evidence type="ECO:0000256" key="3">
    <source>
        <dbReference type="ARBA" id="ARBA00022679"/>
    </source>
</evidence>
<dbReference type="Pfam" id="PF13662">
    <property type="entry name" value="Toprim_4"/>
    <property type="match status" value="1"/>
</dbReference>
<dbReference type="InterPro" id="IPR006171">
    <property type="entry name" value="TOPRIM_dom"/>
</dbReference>
<evidence type="ECO:0000256" key="2">
    <source>
        <dbReference type="ARBA" id="ARBA00022515"/>
    </source>
</evidence>
<keyword evidence="9" id="KW-0271">Exosome</keyword>
<dbReference type="SMART" id="SM00493">
    <property type="entry name" value="TOPRIM"/>
    <property type="match status" value="1"/>
</dbReference>
<dbReference type="PANTHER" id="PTHR30313">
    <property type="entry name" value="DNA PRIMASE"/>
    <property type="match status" value="1"/>
</dbReference>
<dbReference type="GeneID" id="85197899"/>
<dbReference type="Gene3D" id="3.40.1360.10">
    <property type="match status" value="1"/>
</dbReference>
<feature type="region of interest" description="Disordered" evidence="10">
    <location>
        <begin position="413"/>
        <end position="468"/>
    </location>
</feature>
<dbReference type="GO" id="GO:0005737">
    <property type="term" value="C:cytoplasm"/>
    <property type="evidence" value="ECO:0007669"/>
    <property type="project" value="TreeGrafter"/>
</dbReference>
<dbReference type="CDD" id="cd01029">
    <property type="entry name" value="TOPRIM_primases"/>
    <property type="match status" value="1"/>
</dbReference>
<dbReference type="GO" id="GO:0006269">
    <property type="term" value="P:DNA replication, synthesis of primer"/>
    <property type="evidence" value="ECO:0007669"/>
    <property type="project" value="UniProtKB-UniRule"/>
</dbReference>
<reference evidence="12 13" key="1">
    <citation type="submission" date="2023-07" db="EMBL/GenBank/DDBJ databases">
        <title>Closed genome sequence of Methanimicrococcus sp. Es2.</title>
        <authorList>
            <person name="Protasov E."/>
            <person name="Platt K."/>
            <person name="Reeh H."/>
            <person name="Poehlein A."/>
            <person name="Daniel R."/>
            <person name="Brune A."/>
        </authorList>
    </citation>
    <scope>NUCLEOTIDE SEQUENCE [LARGE SCALE GENOMIC DNA]</scope>
    <source>
        <strain evidence="12 13">Es2</strain>
    </source>
</reference>
<dbReference type="SUPFAM" id="SSF56731">
    <property type="entry name" value="DNA primase core"/>
    <property type="match status" value="1"/>
</dbReference>
<keyword evidence="5 9" id="KW-0235">DNA replication</keyword>
<keyword evidence="13" id="KW-1185">Reference proteome</keyword>
<dbReference type="InterPro" id="IPR020607">
    <property type="entry name" value="Primase_DnaG_arc"/>
</dbReference>
<evidence type="ECO:0000256" key="8">
    <source>
        <dbReference type="ARBA" id="ARBA00023163"/>
    </source>
</evidence>
<dbReference type="InterPro" id="IPR034154">
    <property type="entry name" value="TOPRIM_DnaG/twinkle"/>
</dbReference>
<feature type="compositionally biased region" description="Basic and acidic residues" evidence="10">
    <location>
        <begin position="324"/>
        <end position="358"/>
    </location>
</feature>
<evidence type="ECO:0000256" key="5">
    <source>
        <dbReference type="ARBA" id="ARBA00022705"/>
    </source>
</evidence>
<organism evidence="12 13">
    <name type="scientific">Methanimicrococcus stummii</name>
    <dbReference type="NCBI Taxonomy" id="3028294"/>
    <lineage>
        <taxon>Archaea</taxon>
        <taxon>Methanobacteriati</taxon>
        <taxon>Methanobacteriota</taxon>
        <taxon>Stenosarchaea group</taxon>
        <taxon>Methanomicrobia</taxon>
        <taxon>Methanosarcinales</taxon>
        <taxon>Methanosarcinaceae</taxon>
        <taxon>Methanimicrococcus</taxon>
    </lineage>
</organism>
<evidence type="ECO:0000259" key="11">
    <source>
        <dbReference type="PROSITE" id="PS50880"/>
    </source>
</evidence>